<name>A0AAV2RPL5_MEGNR</name>
<evidence type="ECO:0000313" key="3">
    <source>
        <dbReference type="Proteomes" id="UP001497623"/>
    </source>
</evidence>
<keyword evidence="3" id="KW-1185">Reference proteome</keyword>
<organism evidence="2 3">
    <name type="scientific">Meganyctiphanes norvegica</name>
    <name type="common">Northern krill</name>
    <name type="synonym">Thysanopoda norvegica</name>
    <dbReference type="NCBI Taxonomy" id="48144"/>
    <lineage>
        <taxon>Eukaryota</taxon>
        <taxon>Metazoa</taxon>
        <taxon>Ecdysozoa</taxon>
        <taxon>Arthropoda</taxon>
        <taxon>Crustacea</taxon>
        <taxon>Multicrustacea</taxon>
        <taxon>Malacostraca</taxon>
        <taxon>Eumalacostraca</taxon>
        <taxon>Eucarida</taxon>
        <taxon>Euphausiacea</taxon>
        <taxon>Euphausiidae</taxon>
        <taxon>Meganyctiphanes</taxon>
    </lineage>
</organism>
<dbReference type="Gene3D" id="3.50.4.10">
    <property type="entry name" value="Hepatocyte Growth Factor"/>
    <property type="match status" value="1"/>
</dbReference>
<reference evidence="2 3" key="1">
    <citation type="submission" date="2024-05" db="EMBL/GenBank/DDBJ databases">
        <authorList>
            <person name="Wallberg A."/>
        </authorList>
    </citation>
    <scope>NUCLEOTIDE SEQUENCE [LARGE SCALE GENOMIC DNA]</scope>
</reference>
<keyword evidence="1" id="KW-0732">Signal</keyword>
<feature type="signal peptide" evidence="1">
    <location>
        <begin position="1"/>
        <end position="26"/>
    </location>
</feature>
<dbReference type="EMBL" id="CAXKWB010029522">
    <property type="protein sequence ID" value="CAL4135667.1"/>
    <property type="molecule type" value="Genomic_DNA"/>
</dbReference>
<protein>
    <recommendedName>
        <fullName evidence="4">Apple domain-containing protein</fullName>
    </recommendedName>
</protein>
<dbReference type="AlphaFoldDB" id="A0AAV2RPL5"/>
<evidence type="ECO:0000256" key="1">
    <source>
        <dbReference type="SAM" id="SignalP"/>
    </source>
</evidence>
<feature type="chain" id="PRO_5043853289" description="Apple domain-containing protein" evidence="1">
    <location>
        <begin position="27"/>
        <end position="111"/>
    </location>
</feature>
<evidence type="ECO:0000313" key="2">
    <source>
        <dbReference type="EMBL" id="CAL4135667.1"/>
    </source>
</evidence>
<proteinExistence type="predicted"/>
<gene>
    <name evidence="2" type="ORF">MNOR_LOCUS27692</name>
</gene>
<feature type="non-terminal residue" evidence="2">
    <location>
        <position position="1"/>
    </location>
</feature>
<evidence type="ECO:0008006" key="4">
    <source>
        <dbReference type="Google" id="ProtNLM"/>
    </source>
</evidence>
<accession>A0AAV2RPL5</accession>
<sequence length="111" mass="12279">VYYFFVTAMKPLSKTLLVLFISYTSATNDRFVGPHHNTWTNAQCPVHDLKGSRWKSLTECQTQCVAAPGCNAINYGSDHCIIRVCPLPIPLPQGHTYAGNPYKGYSLITGT</sequence>
<dbReference type="Proteomes" id="UP001497623">
    <property type="component" value="Unassembled WGS sequence"/>
</dbReference>
<comment type="caution">
    <text evidence="2">The sequence shown here is derived from an EMBL/GenBank/DDBJ whole genome shotgun (WGS) entry which is preliminary data.</text>
</comment>